<organism evidence="2 3">
    <name type="scientific">Actinorhabdospora filicis</name>
    <dbReference type="NCBI Taxonomy" id="1785913"/>
    <lineage>
        <taxon>Bacteria</taxon>
        <taxon>Bacillati</taxon>
        <taxon>Actinomycetota</taxon>
        <taxon>Actinomycetes</taxon>
        <taxon>Micromonosporales</taxon>
        <taxon>Micromonosporaceae</taxon>
        <taxon>Actinorhabdospora</taxon>
    </lineage>
</organism>
<dbReference type="SUPFAM" id="SSF55729">
    <property type="entry name" value="Acyl-CoA N-acyltransferases (Nat)"/>
    <property type="match status" value="1"/>
</dbReference>
<reference evidence="2" key="1">
    <citation type="submission" date="2023-03" db="EMBL/GenBank/DDBJ databases">
        <title>Actinorhabdospora filicis NBRC 111898.</title>
        <authorList>
            <person name="Ichikawa N."/>
            <person name="Sato H."/>
            <person name="Tonouchi N."/>
        </authorList>
    </citation>
    <scope>NUCLEOTIDE SEQUENCE</scope>
    <source>
        <strain evidence="2">NBRC 111898</strain>
    </source>
</reference>
<protein>
    <recommendedName>
        <fullName evidence="1">N-acetyltransferase domain-containing protein</fullName>
    </recommendedName>
</protein>
<dbReference type="GO" id="GO:0016747">
    <property type="term" value="F:acyltransferase activity, transferring groups other than amino-acyl groups"/>
    <property type="evidence" value="ECO:0007669"/>
    <property type="project" value="InterPro"/>
</dbReference>
<dbReference type="AlphaFoldDB" id="A0A9W6SJS7"/>
<dbReference type="InterPro" id="IPR016181">
    <property type="entry name" value="Acyl_CoA_acyltransferase"/>
</dbReference>
<evidence type="ECO:0000259" key="1">
    <source>
        <dbReference type="PROSITE" id="PS51186"/>
    </source>
</evidence>
<dbReference type="InterPro" id="IPR000182">
    <property type="entry name" value="GNAT_dom"/>
</dbReference>
<dbReference type="Proteomes" id="UP001165079">
    <property type="component" value="Unassembled WGS sequence"/>
</dbReference>
<proteinExistence type="predicted"/>
<dbReference type="Pfam" id="PF00583">
    <property type="entry name" value="Acetyltransf_1"/>
    <property type="match status" value="1"/>
</dbReference>
<name>A0A9W6SJS7_9ACTN</name>
<dbReference type="CDD" id="cd04301">
    <property type="entry name" value="NAT_SF"/>
    <property type="match status" value="1"/>
</dbReference>
<dbReference type="Gene3D" id="3.40.630.30">
    <property type="match status" value="1"/>
</dbReference>
<comment type="caution">
    <text evidence="2">The sequence shown here is derived from an EMBL/GenBank/DDBJ whole genome shotgun (WGS) entry which is preliminary data.</text>
</comment>
<dbReference type="RefSeq" id="WP_285662364.1">
    <property type="nucleotide sequence ID" value="NZ_BSTX01000001.1"/>
</dbReference>
<gene>
    <name evidence="2" type="ORF">Afil01_20420</name>
</gene>
<evidence type="ECO:0000313" key="3">
    <source>
        <dbReference type="Proteomes" id="UP001165079"/>
    </source>
</evidence>
<dbReference type="EMBL" id="BSTX01000001">
    <property type="protein sequence ID" value="GLZ77235.1"/>
    <property type="molecule type" value="Genomic_DNA"/>
</dbReference>
<sequence>MSTSWNRQNVLAAAAAWRWTPYDAETRTSEHATVVISGGRATVDRAEATDGMATAALIAHVRQLAGDVPTFWTTNEATGDLAGELVAQGAEVAEELDVIAYELEFGVPDLAVPSDVDVVRVDTPELLADVYPVTSAVFGTNPPTQEFRDGEIADLARQVEAGEDRTVFRYLAYADGQPVGHAGTTLDGEVVKLWGGSVLEDYRGRGAYRALLRARLADAAERGGRLALVKARTGTSSPILRRAGFTAYGREVDYLLAGE</sequence>
<evidence type="ECO:0000313" key="2">
    <source>
        <dbReference type="EMBL" id="GLZ77235.1"/>
    </source>
</evidence>
<feature type="domain" description="N-acetyltransferase" evidence="1">
    <location>
        <begin position="117"/>
        <end position="259"/>
    </location>
</feature>
<accession>A0A9W6SJS7</accession>
<dbReference type="PROSITE" id="PS51186">
    <property type="entry name" value="GNAT"/>
    <property type="match status" value="1"/>
</dbReference>
<keyword evidence="3" id="KW-1185">Reference proteome</keyword>